<dbReference type="VEuPathDB" id="VectorBase:ISCW022808"/>
<protein>
    <submittedName>
        <fullName evidence="2">Uncharacterized protein</fullName>
    </submittedName>
</protein>
<keyword evidence="3" id="KW-1185">Reference proteome</keyword>
<dbReference type="InParanoid" id="A0A1S4M279"/>
<proteinExistence type="predicted"/>
<feature type="compositionally biased region" description="Basic and acidic residues" evidence="1">
    <location>
        <begin position="87"/>
        <end position="99"/>
    </location>
</feature>
<sequence length="116" mass="12723">PAKPPSPRKSARNIASPSPNRRLPSPFIFSPRCPLTPRDIDALSPAAKHCSTARNGRPLSVNCAGGHRGDRSVRSATRSGPRRVRLARPEKQARKETALHPRRQLRPSDARARARG</sequence>
<evidence type="ECO:0000313" key="3">
    <source>
        <dbReference type="Proteomes" id="UP000001555"/>
    </source>
</evidence>
<accession>A0A1S4M279</accession>
<feature type="region of interest" description="Disordered" evidence="1">
    <location>
        <begin position="1"/>
        <end position="30"/>
    </location>
</feature>
<dbReference type="VEuPathDB" id="VectorBase:ISCI022808"/>
<dbReference type="EMBL" id="ABJB010801218">
    <property type="status" value="NOT_ANNOTATED_CDS"/>
    <property type="molecule type" value="Genomic_DNA"/>
</dbReference>
<reference evidence="2" key="2">
    <citation type="submission" date="2020-05" db="UniProtKB">
        <authorList>
            <consortium name="EnsemblMetazoa"/>
        </authorList>
    </citation>
    <scope>IDENTIFICATION</scope>
    <source>
        <strain evidence="2">wikel</strain>
    </source>
</reference>
<reference evidence="3" key="1">
    <citation type="submission" date="2008-03" db="EMBL/GenBank/DDBJ databases">
        <title>Annotation of Ixodes scapularis.</title>
        <authorList>
            <consortium name="Ixodes scapularis Genome Project Consortium"/>
            <person name="Caler E."/>
            <person name="Hannick L.I."/>
            <person name="Bidwell S."/>
            <person name="Joardar V."/>
            <person name="Thiagarajan M."/>
            <person name="Amedeo P."/>
            <person name="Galinsky K.J."/>
            <person name="Schobel S."/>
            <person name="Inman J."/>
            <person name="Hostetler J."/>
            <person name="Miller J."/>
            <person name="Hammond M."/>
            <person name="Megy K."/>
            <person name="Lawson D."/>
            <person name="Kodira C."/>
            <person name="Sutton G."/>
            <person name="Meyer J."/>
            <person name="Hill C.A."/>
            <person name="Birren B."/>
            <person name="Nene V."/>
            <person name="Collins F."/>
            <person name="Alarcon-Chaidez F."/>
            <person name="Wikel S."/>
            <person name="Strausberg R."/>
        </authorList>
    </citation>
    <scope>NUCLEOTIDE SEQUENCE [LARGE SCALE GENOMIC DNA]</scope>
    <source>
        <strain evidence="3">Wikel</strain>
    </source>
</reference>
<dbReference type="AlphaFoldDB" id="A0A1S4M279"/>
<feature type="compositionally biased region" description="Basic and acidic residues" evidence="1">
    <location>
        <begin position="106"/>
        <end position="116"/>
    </location>
</feature>
<name>A0A1S4M279_IXOSC</name>
<evidence type="ECO:0000256" key="1">
    <source>
        <dbReference type="SAM" id="MobiDB-lite"/>
    </source>
</evidence>
<organism evidence="2 3">
    <name type="scientific">Ixodes scapularis</name>
    <name type="common">Black-legged tick</name>
    <name type="synonym">Deer tick</name>
    <dbReference type="NCBI Taxonomy" id="6945"/>
    <lineage>
        <taxon>Eukaryota</taxon>
        <taxon>Metazoa</taxon>
        <taxon>Ecdysozoa</taxon>
        <taxon>Arthropoda</taxon>
        <taxon>Chelicerata</taxon>
        <taxon>Arachnida</taxon>
        <taxon>Acari</taxon>
        <taxon>Parasitiformes</taxon>
        <taxon>Ixodida</taxon>
        <taxon>Ixodoidea</taxon>
        <taxon>Ixodidae</taxon>
        <taxon>Ixodinae</taxon>
        <taxon>Ixodes</taxon>
    </lineage>
</organism>
<dbReference type="EnsemblMetazoa" id="ISCW022808-RA">
    <property type="protein sequence ID" value="ISCW022808-PA"/>
    <property type="gene ID" value="ISCW022808"/>
</dbReference>
<dbReference type="Proteomes" id="UP000001555">
    <property type="component" value="Unassembled WGS sequence"/>
</dbReference>
<feature type="region of interest" description="Disordered" evidence="1">
    <location>
        <begin position="49"/>
        <end position="116"/>
    </location>
</feature>
<evidence type="ECO:0000313" key="2">
    <source>
        <dbReference type="EnsemblMetazoa" id="ISCW022808-PA"/>
    </source>
</evidence>